<feature type="compositionally biased region" description="Polar residues" evidence="1">
    <location>
        <begin position="57"/>
        <end position="72"/>
    </location>
</feature>
<dbReference type="EMBL" id="LGCM01000020">
    <property type="protein sequence ID" value="KPL86991.1"/>
    <property type="molecule type" value="Genomic_DNA"/>
</dbReference>
<dbReference type="STRING" id="229921.ADN01_05125"/>
<evidence type="ECO:0000313" key="3">
    <source>
        <dbReference type="EMBL" id="KPL86991.1"/>
    </source>
</evidence>
<evidence type="ECO:0000256" key="1">
    <source>
        <dbReference type="SAM" id="MobiDB-lite"/>
    </source>
</evidence>
<dbReference type="AlphaFoldDB" id="A0A0P6YBX1"/>
<name>A0A0P6YBX1_9CHLR</name>
<evidence type="ECO:0000313" key="4">
    <source>
        <dbReference type="Proteomes" id="UP000050501"/>
    </source>
</evidence>
<dbReference type="Gene3D" id="2.130.10.10">
    <property type="entry name" value="YVTN repeat-like/Quinoprotein amine dehydrogenase"/>
    <property type="match status" value="1"/>
</dbReference>
<protein>
    <submittedName>
        <fullName evidence="3">Uncharacterized protein</fullName>
    </submittedName>
</protein>
<keyword evidence="4" id="KW-1185">Reference proteome</keyword>
<dbReference type="PROSITE" id="PS51257">
    <property type="entry name" value="PROKAR_LIPOPROTEIN"/>
    <property type="match status" value="1"/>
</dbReference>
<feature type="signal peptide" evidence="2">
    <location>
        <begin position="1"/>
        <end position="20"/>
    </location>
</feature>
<evidence type="ECO:0000256" key="2">
    <source>
        <dbReference type="SAM" id="SignalP"/>
    </source>
</evidence>
<comment type="caution">
    <text evidence="3">The sequence shown here is derived from an EMBL/GenBank/DDBJ whole genome shotgun (WGS) entry which is preliminary data.</text>
</comment>
<dbReference type="InterPro" id="IPR015943">
    <property type="entry name" value="WD40/YVTN_repeat-like_dom_sf"/>
</dbReference>
<feature type="chain" id="PRO_5006133492" evidence="2">
    <location>
        <begin position="21"/>
        <end position="438"/>
    </location>
</feature>
<organism evidence="3 4">
    <name type="scientific">Levilinea saccharolytica</name>
    <dbReference type="NCBI Taxonomy" id="229921"/>
    <lineage>
        <taxon>Bacteria</taxon>
        <taxon>Bacillati</taxon>
        <taxon>Chloroflexota</taxon>
        <taxon>Anaerolineae</taxon>
        <taxon>Anaerolineales</taxon>
        <taxon>Anaerolineaceae</taxon>
        <taxon>Levilinea</taxon>
    </lineage>
</organism>
<proteinExistence type="predicted"/>
<reference evidence="3 4" key="1">
    <citation type="submission" date="2015-07" db="EMBL/GenBank/DDBJ databases">
        <title>Genome sequence of Levilinea saccharolytica DSM 16555.</title>
        <authorList>
            <person name="Hemp J."/>
            <person name="Ward L.M."/>
            <person name="Pace L.A."/>
            <person name="Fischer W.W."/>
        </authorList>
    </citation>
    <scope>NUCLEOTIDE SEQUENCE [LARGE SCALE GENOMIC DNA]</scope>
    <source>
        <strain evidence="3 4">KIBI-1</strain>
    </source>
</reference>
<feature type="region of interest" description="Disordered" evidence="1">
    <location>
        <begin position="20"/>
        <end position="75"/>
    </location>
</feature>
<feature type="compositionally biased region" description="Low complexity" evidence="1">
    <location>
        <begin position="32"/>
        <end position="41"/>
    </location>
</feature>
<gene>
    <name evidence="3" type="ORF">ADN01_05125</name>
</gene>
<dbReference type="Proteomes" id="UP000050501">
    <property type="component" value="Unassembled WGS sequence"/>
</dbReference>
<sequence>MRWSAVLGLMGLMLACSLGGGQSPTEQPPAPEAQATALPEPTAKKPEPTALPKSTAAKPTQTPVEGTPTASAAESAGPFTAVLKDGQPLKGITDLWVSPDGEVWVSAASGVFVAGEQEWVEQLDTPADAILGADSRGWVWVVLEGGAVMGALAPGEWIFYGEAEGWLPLPEPEYLSPGLADEIVEGPEGDLWLATGMDEVRRFSRANNRWTGLDHRALNFPEQDTNGYQGYFLTDVSVSSAGKVWVGGCVGKGEALEGAGIARYSNGEWNPILAAEGACVLDMAVDRQGTAYAGTYDVLLRYNPNSGNWGKEYFPDGINRTYLVHRVAVDPQDRPWMAAWRRGGASLEGSTVIFHMERNYGWMRVYETTGAEPTSWAILPDDAGYLSAGGKVLLWKQRTLSEVGELRAGFVRLAVDGKGRLFAAALGGEDEGLWVLQP</sequence>
<dbReference type="SUPFAM" id="SSF63829">
    <property type="entry name" value="Calcium-dependent phosphotriesterase"/>
    <property type="match status" value="2"/>
</dbReference>
<accession>A0A0P6YBX1</accession>
<keyword evidence="2" id="KW-0732">Signal</keyword>